<evidence type="ECO:0000256" key="5">
    <source>
        <dbReference type="PROSITE-ProRule" id="PRU01240"/>
    </source>
</evidence>
<dbReference type="InterPro" id="IPR023827">
    <property type="entry name" value="Peptidase_S8_Asp-AS"/>
</dbReference>
<dbReference type="RefSeq" id="WP_199720217.1">
    <property type="nucleotide sequence ID" value="NZ_RJKN01000006.1"/>
</dbReference>
<evidence type="ECO:0000256" key="4">
    <source>
        <dbReference type="ARBA" id="ARBA00022825"/>
    </source>
</evidence>
<feature type="signal peptide" evidence="7">
    <location>
        <begin position="1"/>
        <end position="38"/>
    </location>
</feature>
<evidence type="ECO:0000313" key="10">
    <source>
        <dbReference type="EMBL" id="ROP34644.1"/>
    </source>
</evidence>
<feature type="chain" id="PRO_5038456740" evidence="7">
    <location>
        <begin position="39"/>
        <end position="406"/>
    </location>
</feature>
<dbReference type="InterPro" id="IPR000209">
    <property type="entry name" value="Peptidase_S8/S53_dom"/>
</dbReference>
<dbReference type="PROSITE" id="PS00138">
    <property type="entry name" value="SUBTILASE_SER"/>
    <property type="match status" value="1"/>
</dbReference>
<keyword evidence="7" id="KW-0732">Signal</keyword>
<dbReference type="InterPro" id="IPR036852">
    <property type="entry name" value="Peptidase_S8/S53_dom_sf"/>
</dbReference>
<evidence type="ECO:0000256" key="6">
    <source>
        <dbReference type="RuleBase" id="RU003355"/>
    </source>
</evidence>
<comment type="caution">
    <text evidence="10">The sequence shown here is derived from an EMBL/GenBank/DDBJ whole genome shotgun (WGS) entry which is preliminary data.</text>
</comment>
<feature type="domain" description="Peptidase S8/S53" evidence="8">
    <location>
        <begin position="164"/>
        <end position="387"/>
    </location>
</feature>
<feature type="active site" description="Charge relay system" evidence="5">
    <location>
        <position position="201"/>
    </location>
</feature>
<keyword evidence="2 5" id="KW-0645">Protease</keyword>
<dbReference type="PROSITE" id="PS00137">
    <property type="entry name" value="SUBTILASE_HIS"/>
    <property type="match status" value="1"/>
</dbReference>
<sequence>MTQPRRATRAARSALGAPLLAATAAAVLGLTTAGPALALPASAASAPSALVAVADAGDAAVAGAYVVTLDPGTDAGALAADLDLDVDHVYDDIVDGFAGDLDAAELAELRADPSVVAIEEDQVFSVAATQGINPAGGLWGLDRIDQRNRPLSGGYTYGTTASNVTAYVIDTGIATSHADFGGRAANVFDSLGGNGQDCQGHGTHVAGTIGGSTYGVAKGVQLRGLRVLGCDGRGSTSGIIAAVDWVAANAQKPAVANMSLGGGFSSALNAAVDRLSASGVSVAVAAGNENQNACNVSPASADSAVSVAASDRNDAKASFSNFGTCTDLYAPGVGVTSAWLNGGTNTISGTSMASPHVAGVMALYKGRGGDAASSTVKSWLIGNATTNVVSGNVSGTPNRLLFTNGL</sequence>
<feature type="domain" description="Inhibitor I9" evidence="9">
    <location>
        <begin position="86"/>
        <end position="124"/>
    </location>
</feature>
<dbReference type="SUPFAM" id="SSF52743">
    <property type="entry name" value="Subtilisin-like"/>
    <property type="match status" value="1"/>
</dbReference>
<reference evidence="10 11" key="1">
    <citation type="journal article" date="2015" name="Stand. Genomic Sci.">
        <title>Genomic Encyclopedia of Bacterial and Archaeal Type Strains, Phase III: the genomes of soil and plant-associated and newly described type strains.</title>
        <authorList>
            <person name="Whitman W.B."/>
            <person name="Woyke T."/>
            <person name="Klenk H.P."/>
            <person name="Zhou Y."/>
            <person name="Lilburn T.G."/>
            <person name="Beck B.J."/>
            <person name="De Vos P."/>
            <person name="Vandamme P."/>
            <person name="Eisen J.A."/>
            <person name="Garrity G."/>
            <person name="Hugenholtz P."/>
            <person name="Kyrpides N.C."/>
        </authorList>
    </citation>
    <scope>NUCLEOTIDE SEQUENCE [LARGE SCALE GENOMIC DNA]</scope>
    <source>
        <strain evidence="10 11">CECT 7306</strain>
    </source>
</reference>
<dbReference type="GO" id="GO:0006508">
    <property type="term" value="P:proteolysis"/>
    <property type="evidence" value="ECO:0007669"/>
    <property type="project" value="UniProtKB-KW"/>
</dbReference>
<comment type="similarity">
    <text evidence="1 5 6">Belongs to the peptidase S8 family.</text>
</comment>
<dbReference type="Gene3D" id="3.40.50.200">
    <property type="entry name" value="Peptidase S8/S53 domain"/>
    <property type="match status" value="1"/>
</dbReference>
<dbReference type="InterPro" id="IPR023828">
    <property type="entry name" value="Peptidase_S8_Ser-AS"/>
</dbReference>
<gene>
    <name evidence="10" type="ORF">EDC03_2460</name>
</gene>
<feature type="active site" description="Charge relay system" evidence="5">
    <location>
        <position position="170"/>
    </location>
</feature>
<keyword evidence="3 5" id="KW-0378">Hydrolase</keyword>
<dbReference type="Gene3D" id="3.30.70.80">
    <property type="entry name" value="Peptidase S8 propeptide/proteinase inhibitor I9"/>
    <property type="match status" value="1"/>
</dbReference>
<keyword evidence="11" id="KW-1185">Reference proteome</keyword>
<evidence type="ECO:0000259" key="8">
    <source>
        <dbReference type="Pfam" id="PF00082"/>
    </source>
</evidence>
<evidence type="ECO:0000256" key="2">
    <source>
        <dbReference type="ARBA" id="ARBA00022670"/>
    </source>
</evidence>
<dbReference type="CDD" id="cd04077">
    <property type="entry name" value="Peptidases_S8_PCSK9_ProteinaseK_like"/>
    <property type="match status" value="1"/>
</dbReference>
<evidence type="ECO:0000256" key="3">
    <source>
        <dbReference type="ARBA" id="ARBA00022801"/>
    </source>
</evidence>
<dbReference type="PANTHER" id="PTHR43806:SF11">
    <property type="entry name" value="CEREVISIN-RELATED"/>
    <property type="match status" value="1"/>
</dbReference>
<dbReference type="InterPro" id="IPR015500">
    <property type="entry name" value="Peptidase_S8_subtilisin-rel"/>
</dbReference>
<dbReference type="PRINTS" id="PR00723">
    <property type="entry name" value="SUBTILISIN"/>
</dbReference>
<dbReference type="PANTHER" id="PTHR43806">
    <property type="entry name" value="PEPTIDASE S8"/>
    <property type="match status" value="1"/>
</dbReference>
<evidence type="ECO:0000259" key="9">
    <source>
        <dbReference type="Pfam" id="PF05922"/>
    </source>
</evidence>
<dbReference type="InterPro" id="IPR050131">
    <property type="entry name" value="Peptidase_S8_subtilisin-like"/>
</dbReference>
<dbReference type="PROSITE" id="PS00136">
    <property type="entry name" value="SUBTILASE_ASP"/>
    <property type="match status" value="1"/>
</dbReference>
<organism evidence="10 11">
    <name type="scientific">Pseudokineococcus lusitanus</name>
    <dbReference type="NCBI Taxonomy" id="763993"/>
    <lineage>
        <taxon>Bacteria</taxon>
        <taxon>Bacillati</taxon>
        <taxon>Actinomycetota</taxon>
        <taxon>Actinomycetes</taxon>
        <taxon>Kineosporiales</taxon>
        <taxon>Kineosporiaceae</taxon>
        <taxon>Pseudokineococcus</taxon>
    </lineage>
</organism>
<dbReference type="SUPFAM" id="SSF54897">
    <property type="entry name" value="Protease propeptides/inhibitors"/>
    <property type="match status" value="1"/>
</dbReference>
<dbReference type="Pfam" id="PF05922">
    <property type="entry name" value="Inhibitor_I9"/>
    <property type="match status" value="1"/>
</dbReference>
<evidence type="ECO:0000256" key="7">
    <source>
        <dbReference type="SAM" id="SignalP"/>
    </source>
</evidence>
<dbReference type="GO" id="GO:0004252">
    <property type="term" value="F:serine-type endopeptidase activity"/>
    <property type="evidence" value="ECO:0007669"/>
    <property type="project" value="UniProtKB-UniRule"/>
</dbReference>
<dbReference type="EMBL" id="RJKN01000006">
    <property type="protein sequence ID" value="ROP34644.1"/>
    <property type="molecule type" value="Genomic_DNA"/>
</dbReference>
<name>A0A3N1GWN4_9ACTN</name>
<dbReference type="InParanoid" id="A0A3N1GWN4"/>
<proteinExistence type="inferred from homology"/>
<dbReference type="AlphaFoldDB" id="A0A3N1GWN4"/>
<dbReference type="FunFam" id="3.40.50.200:FF:000014">
    <property type="entry name" value="Proteinase K"/>
    <property type="match status" value="1"/>
</dbReference>
<accession>A0A3N1GWN4</accession>
<dbReference type="Proteomes" id="UP000276232">
    <property type="component" value="Unassembled WGS sequence"/>
</dbReference>
<evidence type="ECO:0000313" key="11">
    <source>
        <dbReference type="Proteomes" id="UP000276232"/>
    </source>
</evidence>
<dbReference type="InterPro" id="IPR022398">
    <property type="entry name" value="Peptidase_S8_His-AS"/>
</dbReference>
<dbReference type="InterPro" id="IPR034193">
    <property type="entry name" value="PCSK9_ProteinaseK-like"/>
</dbReference>
<dbReference type="GO" id="GO:0005615">
    <property type="term" value="C:extracellular space"/>
    <property type="evidence" value="ECO:0007669"/>
    <property type="project" value="TreeGrafter"/>
</dbReference>
<protein>
    <submittedName>
        <fullName evidence="10">Peptidase inhibitor I9</fullName>
    </submittedName>
</protein>
<dbReference type="PROSITE" id="PS51892">
    <property type="entry name" value="SUBTILASE"/>
    <property type="match status" value="1"/>
</dbReference>
<dbReference type="Pfam" id="PF00082">
    <property type="entry name" value="Peptidase_S8"/>
    <property type="match status" value="1"/>
</dbReference>
<dbReference type="InterPro" id="IPR037045">
    <property type="entry name" value="S8pro/Inhibitor_I9_sf"/>
</dbReference>
<keyword evidence="4 5" id="KW-0720">Serine protease</keyword>
<dbReference type="InterPro" id="IPR010259">
    <property type="entry name" value="S8pro/Inhibitor_I9"/>
</dbReference>
<evidence type="ECO:0000256" key="1">
    <source>
        <dbReference type="ARBA" id="ARBA00011073"/>
    </source>
</evidence>
<feature type="active site" description="Charge relay system" evidence="5">
    <location>
        <position position="351"/>
    </location>
</feature>